<dbReference type="Pfam" id="PF00394">
    <property type="entry name" value="Cu-oxidase"/>
    <property type="match status" value="1"/>
</dbReference>
<feature type="domain" description="Plastocyanin-like" evidence="10">
    <location>
        <begin position="1"/>
        <end position="101"/>
    </location>
</feature>
<dbReference type="GO" id="GO:0005507">
    <property type="term" value="F:copper ion binding"/>
    <property type="evidence" value="ECO:0007669"/>
    <property type="project" value="InterPro"/>
</dbReference>
<evidence type="ECO:0000256" key="7">
    <source>
        <dbReference type="SAM" id="MobiDB-lite"/>
    </source>
</evidence>
<dbReference type="PANTHER" id="PTHR11709:SF488">
    <property type="entry name" value="LACCASE-RELATED"/>
    <property type="match status" value="1"/>
</dbReference>
<dbReference type="Proteomes" id="UP000799424">
    <property type="component" value="Unassembled WGS sequence"/>
</dbReference>
<reference evidence="11" key="1">
    <citation type="journal article" date="2020" name="Stud. Mycol.">
        <title>101 Dothideomycetes genomes: a test case for predicting lifestyles and emergence of pathogens.</title>
        <authorList>
            <person name="Haridas S."/>
            <person name="Albert R."/>
            <person name="Binder M."/>
            <person name="Bloem J."/>
            <person name="Labutti K."/>
            <person name="Salamov A."/>
            <person name="Andreopoulos B."/>
            <person name="Baker S."/>
            <person name="Barry K."/>
            <person name="Bills G."/>
            <person name="Bluhm B."/>
            <person name="Cannon C."/>
            <person name="Castanera R."/>
            <person name="Culley D."/>
            <person name="Daum C."/>
            <person name="Ezra D."/>
            <person name="Gonzalez J."/>
            <person name="Henrissat B."/>
            <person name="Kuo A."/>
            <person name="Liang C."/>
            <person name="Lipzen A."/>
            <person name="Lutzoni F."/>
            <person name="Magnuson J."/>
            <person name="Mondo S."/>
            <person name="Nolan M."/>
            <person name="Ohm R."/>
            <person name="Pangilinan J."/>
            <person name="Park H.-J."/>
            <person name="Ramirez L."/>
            <person name="Alfaro M."/>
            <person name="Sun H."/>
            <person name="Tritt A."/>
            <person name="Yoshinaga Y."/>
            <person name="Zwiers L.-H."/>
            <person name="Turgeon B."/>
            <person name="Goodwin S."/>
            <person name="Spatafora J."/>
            <person name="Crous P."/>
            <person name="Grigoriev I."/>
        </authorList>
    </citation>
    <scope>NUCLEOTIDE SEQUENCE</scope>
    <source>
        <strain evidence="11">CBS 113818</strain>
    </source>
</reference>
<protein>
    <recommendedName>
        <fullName evidence="13">Multicopper oxidase</fullName>
    </recommendedName>
</protein>
<keyword evidence="2" id="KW-0479">Metal-binding</keyword>
<evidence type="ECO:0000256" key="2">
    <source>
        <dbReference type="ARBA" id="ARBA00022723"/>
    </source>
</evidence>
<dbReference type="CDD" id="cd13850">
    <property type="entry name" value="CuRO_1_Abr2_like"/>
    <property type="match status" value="1"/>
</dbReference>
<dbReference type="InterPro" id="IPR033138">
    <property type="entry name" value="Cu_oxidase_CS"/>
</dbReference>
<evidence type="ECO:0000256" key="6">
    <source>
        <dbReference type="ARBA" id="ARBA00023180"/>
    </source>
</evidence>
<evidence type="ECO:0000259" key="8">
    <source>
        <dbReference type="Pfam" id="PF00394"/>
    </source>
</evidence>
<keyword evidence="6" id="KW-0325">Glycoprotein</keyword>
<evidence type="ECO:0008006" key="13">
    <source>
        <dbReference type="Google" id="ProtNLM"/>
    </source>
</evidence>
<dbReference type="GO" id="GO:0016491">
    <property type="term" value="F:oxidoreductase activity"/>
    <property type="evidence" value="ECO:0007669"/>
    <property type="project" value="UniProtKB-KW"/>
</dbReference>
<dbReference type="InterPro" id="IPR011706">
    <property type="entry name" value="Cu-oxidase_C"/>
</dbReference>
<dbReference type="SUPFAM" id="SSF49503">
    <property type="entry name" value="Cupredoxins"/>
    <property type="match status" value="3"/>
</dbReference>
<keyword evidence="5" id="KW-0186">Copper</keyword>
<keyword evidence="3" id="KW-0732">Signal</keyword>
<feature type="compositionally biased region" description="Polar residues" evidence="7">
    <location>
        <begin position="341"/>
        <end position="354"/>
    </location>
</feature>
<dbReference type="PROSITE" id="PS00079">
    <property type="entry name" value="MULTICOPPER_OXIDASE1"/>
    <property type="match status" value="1"/>
</dbReference>
<dbReference type="InterPro" id="IPR001117">
    <property type="entry name" value="Cu-oxidase_2nd"/>
</dbReference>
<evidence type="ECO:0000256" key="5">
    <source>
        <dbReference type="ARBA" id="ARBA00023008"/>
    </source>
</evidence>
<dbReference type="InterPro" id="IPR045087">
    <property type="entry name" value="Cu-oxidase_fam"/>
</dbReference>
<sequence length="581" mass="64500">MIFINGKYPGPLLEIQQDDWVEVEVHNALPFDTTIHFHGIHQMNTPWADGTPGLSQRPIASGASYKYRWHADSYGSYFYHAHSRGQIDDGAYGPVIVRPKAGIPKPFNVIASNDIELLEEAEASARPLILTDWRHKTSESTWSDQIASGLESAICMDSLLVNGKGAVSCWSREEIDASVDQAIMPLLKDNNLLLTNKGCVPPKFFTVTLGSSQDINTPALPPEVFDICTPTKGSREIIETPRDKKWFSMHVISTAGIDTFAFSIDEHPMWVYAVDAHYIEPMKVDVLTVANGDRYSVFVKLDKGNGDYGIRVTSKAATQVIDTTAILSYSSRTSRKARKNSGLQERQFTNNTTGDAPFHNDTKIVSSKPSINRIGEAIGSNITVFDQAKMISFPPQFPQPAPPANQTYLLHMHTSQNSYTWALNSTPMYQDTMDQKLPLLWQKPDTNITSGNLTITTKNNTWVDLILINDELLAPPHPIHKHSNKVFILGSGEGEFKWTSVKEAAAAIPQNFNLVTPPFRDGFVVPASGQKPTWLAVRYHVVNPGAFMLHCHIQSHLNGGMAMVILDGVDAWPETPDEYKN</sequence>
<dbReference type="CDD" id="cd13898">
    <property type="entry name" value="CuRO_3_Abr2_like"/>
    <property type="match status" value="1"/>
</dbReference>
<feature type="domain" description="Plastocyanin-like" evidence="9">
    <location>
        <begin position="439"/>
        <end position="567"/>
    </location>
</feature>
<dbReference type="OrthoDB" id="2121828at2759"/>
<name>A0A6A7ABR3_9PLEO</name>
<evidence type="ECO:0000259" key="9">
    <source>
        <dbReference type="Pfam" id="PF07731"/>
    </source>
</evidence>
<keyword evidence="4" id="KW-0560">Oxidoreductase</keyword>
<keyword evidence="12" id="KW-1185">Reference proteome</keyword>
<proteinExistence type="inferred from homology"/>
<evidence type="ECO:0000256" key="4">
    <source>
        <dbReference type="ARBA" id="ARBA00023002"/>
    </source>
</evidence>
<dbReference type="InterPro" id="IPR002355">
    <property type="entry name" value="Cu_oxidase_Cu_BS"/>
</dbReference>
<dbReference type="CDD" id="cd13876">
    <property type="entry name" value="CuRO_2_Abr2_like"/>
    <property type="match status" value="1"/>
</dbReference>
<feature type="region of interest" description="Disordered" evidence="7">
    <location>
        <begin position="336"/>
        <end position="355"/>
    </location>
</feature>
<organism evidence="11 12">
    <name type="scientific">Ophiobolus disseminans</name>
    <dbReference type="NCBI Taxonomy" id="1469910"/>
    <lineage>
        <taxon>Eukaryota</taxon>
        <taxon>Fungi</taxon>
        <taxon>Dikarya</taxon>
        <taxon>Ascomycota</taxon>
        <taxon>Pezizomycotina</taxon>
        <taxon>Dothideomycetes</taxon>
        <taxon>Pleosporomycetidae</taxon>
        <taxon>Pleosporales</taxon>
        <taxon>Pleosporineae</taxon>
        <taxon>Phaeosphaeriaceae</taxon>
        <taxon>Ophiobolus</taxon>
    </lineage>
</organism>
<evidence type="ECO:0000256" key="1">
    <source>
        <dbReference type="ARBA" id="ARBA00010609"/>
    </source>
</evidence>
<dbReference type="Pfam" id="PF07732">
    <property type="entry name" value="Cu-oxidase_3"/>
    <property type="match status" value="1"/>
</dbReference>
<dbReference type="InterPro" id="IPR008972">
    <property type="entry name" value="Cupredoxin"/>
</dbReference>
<evidence type="ECO:0000313" key="11">
    <source>
        <dbReference type="EMBL" id="KAF2830304.1"/>
    </source>
</evidence>
<dbReference type="EMBL" id="MU006219">
    <property type="protein sequence ID" value="KAF2830304.1"/>
    <property type="molecule type" value="Genomic_DNA"/>
</dbReference>
<accession>A0A6A7ABR3</accession>
<gene>
    <name evidence="11" type="ORF">CC86DRAFT_378617</name>
</gene>
<evidence type="ECO:0000259" key="10">
    <source>
        <dbReference type="Pfam" id="PF07732"/>
    </source>
</evidence>
<evidence type="ECO:0000313" key="12">
    <source>
        <dbReference type="Proteomes" id="UP000799424"/>
    </source>
</evidence>
<dbReference type="PROSITE" id="PS00080">
    <property type="entry name" value="MULTICOPPER_OXIDASE2"/>
    <property type="match status" value="1"/>
</dbReference>
<comment type="similarity">
    <text evidence="1">Belongs to the multicopper oxidase family.</text>
</comment>
<evidence type="ECO:0000256" key="3">
    <source>
        <dbReference type="ARBA" id="ARBA00022729"/>
    </source>
</evidence>
<dbReference type="PANTHER" id="PTHR11709">
    <property type="entry name" value="MULTI-COPPER OXIDASE"/>
    <property type="match status" value="1"/>
</dbReference>
<dbReference type="Pfam" id="PF07731">
    <property type="entry name" value="Cu-oxidase_2"/>
    <property type="match status" value="1"/>
</dbReference>
<feature type="domain" description="Plastocyanin-like" evidence="8">
    <location>
        <begin position="127"/>
        <end position="330"/>
    </location>
</feature>
<dbReference type="InterPro" id="IPR011707">
    <property type="entry name" value="Cu-oxidase-like_N"/>
</dbReference>
<dbReference type="Gene3D" id="2.60.40.420">
    <property type="entry name" value="Cupredoxins - blue copper proteins"/>
    <property type="match status" value="3"/>
</dbReference>
<dbReference type="AlphaFoldDB" id="A0A6A7ABR3"/>